<reference evidence="2 3" key="1">
    <citation type="submission" date="2023-12" db="EMBL/GenBank/DDBJ databases">
        <title>Blastococcus brunescens sp. nov., an actonobacterium isolated from sandstone collected in sahara desert.</title>
        <authorList>
            <person name="Gtari M."/>
            <person name="Ghodhbane F."/>
        </authorList>
    </citation>
    <scope>NUCLEOTIDE SEQUENCE [LARGE SCALE GENOMIC DNA]</scope>
    <source>
        <strain evidence="2 3">BMG 8361</strain>
    </source>
</reference>
<organism evidence="2 3">
    <name type="scientific">Blastococcus brunescens</name>
    <dbReference type="NCBI Taxonomy" id="1564165"/>
    <lineage>
        <taxon>Bacteria</taxon>
        <taxon>Bacillati</taxon>
        <taxon>Actinomycetota</taxon>
        <taxon>Actinomycetes</taxon>
        <taxon>Geodermatophilales</taxon>
        <taxon>Geodermatophilaceae</taxon>
        <taxon>Blastococcus</taxon>
    </lineage>
</organism>
<evidence type="ECO:0000313" key="2">
    <source>
        <dbReference type="EMBL" id="WRL61741.1"/>
    </source>
</evidence>
<dbReference type="RefSeq" id="WP_324273102.1">
    <property type="nucleotide sequence ID" value="NZ_CP141261.1"/>
</dbReference>
<dbReference type="Proteomes" id="UP001324287">
    <property type="component" value="Chromosome"/>
</dbReference>
<dbReference type="Gene3D" id="3.90.226.10">
    <property type="entry name" value="2-enoyl-CoA Hydratase, Chain A, domain 1"/>
    <property type="match status" value="1"/>
</dbReference>
<name>A0ABZ1AW51_9ACTN</name>
<dbReference type="SUPFAM" id="SSF52096">
    <property type="entry name" value="ClpP/crotonase"/>
    <property type="match status" value="1"/>
</dbReference>
<dbReference type="PANTHER" id="PTHR43802">
    <property type="entry name" value="ENOYL-COA HYDRATASE"/>
    <property type="match status" value="1"/>
</dbReference>
<gene>
    <name evidence="2" type="ORF">U6N30_16550</name>
</gene>
<dbReference type="InterPro" id="IPR001753">
    <property type="entry name" value="Enoyl-CoA_hydra/iso"/>
</dbReference>
<protein>
    <submittedName>
        <fullName evidence="2">Enoyl-CoA hydratase-related protein</fullName>
    </submittedName>
</protein>
<dbReference type="PANTHER" id="PTHR43802:SF1">
    <property type="entry name" value="IP11341P-RELATED"/>
    <property type="match status" value="1"/>
</dbReference>
<evidence type="ECO:0000256" key="1">
    <source>
        <dbReference type="ARBA" id="ARBA00005254"/>
    </source>
</evidence>
<comment type="similarity">
    <text evidence="1">Belongs to the enoyl-CoA hydratase/isomerase family.</text>
</comment>
<dbReference type="EMBL" id="CP141261">
    <property type="protein sequence ID" value="WRL61741.1"/>
    <property type="molecule type" value="Genomic_DNA"/>
</dbReference>
<accession>A0ABZ1AW51</accession>
<proteinExistence type="inferred from homology"/>
<dbReference type="Pfam" id="PF00378">
    <property type="entry name" value="ECH_1"/>
    <property type="match status" value="1"/>
</dbReference>
<evidence type="ECO:0000313" key="3">
    <source>
        <dbReference type="Proteomes" id="UP001324287"/>
    </source>
</evidence>
<sequence length="96" mass="9972">MSDSSGVVRVERRGAVQVITIDRPQARNALDAAVARSVAAAVDELDASDELRTGVLTGAGGFFSAGMDLKAFLRGETPRSRAGGCAASPARRRGNR</sequence>
<dbReference type="InterPro" id="IPR029045">
    <property type="entry name" value="ClpP/crotonase-like_dom_sf"/>
</dbReference>
<keyword evidence="3" id="KW-1185">Reference proteome</keyword>
<dbReference type="CDD" id="cd06558">
    <property type="entry name" value="crotonase-like"/>
    <property type="match status" value="1"/>
</dbReference>